<proteinExistence type="predicted"/>
<accession>A0ABS4ZLA2</accession>
<evidence type="ECO:0000313" key="4">
    <source>
        <dbReference type="Proteomes" id="UP001519362"/>
    </source>
</evidence>
<feature type="region of interest" description="Disordered" evidence="1">
    <location>
        <begin position="48"/>
        <end position="67"/>
    </location>
</feature>
<evidence type="ECO:0000256" key="2">
    <source>
        <dbReference type="SAM" id="Phobius"/>
    </source>
</evidence>
<organism evidence="3 4">
    <name type="scientific">Microbacterium amylolyticum</name>
    <dbReference type="NCBI Taxonomy" id="936337"/>
    <lineage>
        <taxon>Bacteria</taxon>
        <taxon>Bacillati</taxon>
        <taxon>Actinomycetota</taxon>
        <taxon>Actinomycetes</taxon>
        <taxon>Micrococcales</taxon>
        <taxon>Microbacteriaceae</taxon>
        <taxon>Microbacterium</taxon>
    </lineage>
</organism>
<keyword evidence="2" id="KW-1133">Transmembrane helix</keyword>
<evidence type="ECO:0000256" key="1">
    <source>
        <dbReference type="SAM" id="MobiDB-lite"/>
    </source>
</evidence>
<feature type="transmembrane region" description="Helical" evidence="2">
    <location>
        <begin position="20"/>
        <end position="44"/>
    </location>
</feature>
<dbReference type="Pfam" id="PF04854">
    <property type="entry name" value="DUF624"/>
    <property type="match status" value="1"/>
</dbReference>
<keyword evidence="2" id="KW-0812">Transmembrane</keyword>
<keyword evidence="2" id="KW-0472">Membrane</keyword>
<dbReference type="Proteomes" id="UP001519362">
    <property type="component" value="Unassembled WGS sequence"/>
</dbReference>
<dbReference type="EMBL" id="JAGIOL010000001">
    <property type="protein sequence ID" value="MBP2437221.1"/>
    <property type="molecule type" value="Genomic_DNA"/>
</dbReference>
<dbReference type="RefSeq" id="WP_165134511.1">
    <property type="nucleotide sequence ID" value="NZ_CP049253.1"/>
</dbReference>
<name>A0ABS4ZLA2_9MICO</name>
<keyword evidence="4" id="KW-1185">Reference proteome</keyword>
<protein>
    <submittedName>
        <fullName evidence="3">Uncharacterized protein</fullName>
    </submittedName>
</protein>
<dbReference type="InterPro" id="IPR006938">
    <property type="entry name" value="DUF624"/>
</dbReference>
<reference evidence="3 4" key="1">
    <citation type="submission" date="2021-03" db="EMBL/GenBank/DDBJ databases">
        <title>Sequencing the genomes of 1000 actinobacteria strains.</title>
        <authorList>
            <person name="Klenk H.-P."/>
        </authorList>
    </citation>
    <scope>NUCLEOTIDE SEQUENCE [LARGE SCALE GENOMIC DNA]</scope>
    <source>
        <strain evidence="3 4">DSM 24221</strain>
    </source>
</reference>
<gene>
    <name evidence="3" type="ORF">JOF34_001807</name>
</gene>
<comment type="caution">
    <text evidence="3">The sequence shown here is derived from an EMBL/GenBank/DDBJ whole genome shotgun (WGS) entry which is preliminary data.</text>
</comment>
<evidence type="ECO:0000313" key="3">
    <source>
        <dbReference type="EMBL" id="MBP2437221.1"/>
    </source>
</evidence>
<sequence length="67" mass="7152">MRIDTDSRTLQGATTFLSFIGLNVLLLLTCLPIITIGAATSALFRVSRSTRREGSTRTGTPARAAGR</sequence>